<dbReference type="InterPro" id="IPR010499">
    <property type="entry name" value="AraC_E-bd"/>
</dbReference>
<dbReference type="SUPFAM" id="SSF46955">
    <property type="entry name" value="Putative DNA-binding domain"/>
    <property type="match status" value="1"/>
</dbReference>
<dbReference type="Gene3D" id="3.20.80.10">
    <property type="entry name" value="Regulatory factor, effector binding domain"/>
    <property type="match status" value="1"/>
</dbReference>
<organism evidence="3 4">
    <name type="scientific">Rhodopirellula sallentina SM41</name>
    <dbReference type="NCBI Taxonomy" id="1263870"/>
    <lineage>
        <taxon>Bacteria</taxon>
        <taxon>Pseudomonadati</taxon>
        <taxon>Planctomycetota</taxon>
        <taxon>Planctomycetia</taxon>
        <taxon>Pirellulales</taxon>
        <taxon>Pirellulaceae</taxon>
        <taxon>Rhodopirellula</taxon>
    </lineage>
</organism>
<dbReference type="InterPro" id="IPR011256">
    <property type="entry name" value="Reg_factor_effector_dom_sf"/>
</dbReference>
<keyword evidence="4" id="KW-1185">Reference proteome</keyword>
<dbReference type="RefSeq" id="WP_008687108.1">
    <property type="nucleotide sequence ID" value="NZ_ANOH01000411.1"/>
</dbReference>
<dbReference type="GO" id="GO:0003700">
    <property type="term" value="F:DNA-binding transcription factor activity"/>
    <property type="evidence" value="ECO:0007669"/>
    <property type="project" value="InterPro"/>
</dbReference>
<sequence length="274" mass="31292">MFSIGEFSKMTGLTVKTLRFYHEQGLLAPTHVEAGSGYRFYSESKIETARVIATLRDLDFSLADIKQILRNHNDDAEIVSFLESQKDEIRERMRKDREVLRLLEKTIHHEKDATTQMQQATYQVERKSIAPLLVASVRMKGKYSDCGSGFSKIGRKFGRYISGKPMMLHHDNEYRAEDANFDAAMPIKRGESTDEIAVQELPGGDCLSLMHLGPYDELGRSYEKILKQAKADNLQIDMPTREIYHKGPGMIFKGNPKRYLTEIQFMIASDTENA</sequence>
<dbReference type="InterPro" id="IPR047057">
    <property type="entry name" value="MerR_fam"/>
</dbReference>
<evidence type="ECO:0000313" key="3">
    <source>
        <dbReference type="EMBL" id="EMI52673.1"/>
    </source>
</evidence>
<dbReference type="PROSITE" id="PS50937">
    <property type="entry name" value="HTH_MERR_2"/>
    <property type="match status" value="1"/>
</dbReference>
<comment type="caution">
    <text evidence="3">The sequence shown here is derived from an EMBL/GenBank/DDBJ whole genome shotgun (WGS) entry which is preliminary data.</text>
</comment>
<dbReference type="PATRIC" id="fig|1263870.3.peg.6245"/>
<dbReference type="SMART" id="SM00871">
    <property type="entry name" value="AraC_E_bind"/>
    <property type="match status" value="1"/>
</dbReference>
<accession>M5U9K7</accession>
<dbReference type="PANTHER" id="PTHR30204:SF97">
    <property type="entry name" value="MERR FAMILY REGULATORY PROTEIN"/>
    <property type="match status" value="1"/>
</dbReference>
<dbReference type="Pfam" id="PF13411">
    <property type="entry name" value="MerR_1"/>
    <property type="match status" value="1"/>
</dbReference>
<dbReference type="Proteomes" id="UP000011885">
    <property type="component" value="Unassembled WGS sequence"/>
</dbReference>
<dbReference type="Pfam" id="PF06445">
    <property type="entry name" value="GyrI-like"/>
    <property type="match status" value="1"/>
</dbReference>
<name>M5U9K7_9BACT</name>
<gene>
    <name evidence="3" type="ORF">RSSM_05890</name>
</gene>
<dbReference type="SMART" id="SM00422">
    <property type="entry name" value="HTH_MERR"/>
    <property type="match status" value="1"/>
</dbReference>
<dbReference type="GO" id="GO:0003677">
    <property type="term" value="F:DNA binding"/>
    <property type="evidence" value="ECO:0007669"/>
    <property type="project" value="UniProtKB-KW"/>
</dbReference>
<dbReference type="SUPFAM" id="SSF55136">
    <property type="entry name" value="Probable bacterial effector-binding domain"/>
    <property type="match status" value="1"/>
</dbReference>
<evidence type="ECO:0000259" key="2">
    <source>
        <dbReference type="PROSITE" id="PS50937"/>
    </source>
</evidence>
<evidence type="ECO:0000313" key="4">
    <source>
        <dbReference type="Proteomes" id="UP000011885"/>
    </source>
</evidence>
<evidence type="ECO:0000256" key="1">
    <source>
        <dbReference type="ARBA" id="ARBA00023125"/>
    </source>
</evidence>
<dbReference type="EMBL" id="ANOH01000411">
    <property type="protein sequence ID" value="EMI52673.1"/>
    <property type="molecule type" value="Genomic_DNA"/>
</dbReference>
<proteinExistence type="predicted"/>
<dbReference type="InterPro" id="IPR029442">
    <property type="entry name" value="GyrI-like"/>
</dbReference>
<dbReference type="InterPro" id="IPR000551">
    <property type="entry name" value="MerR-type_HTH_dom"/>
</dbReference>
<protein>
    <submittedName>
        <fullName evidence="3">MerR family transcriptional regulator</fullName>
    </submittedName>
</protein>
<feature type="domain" description="HTH merR-type" evidence="2">
    <location>
        <begin position="1"/>
        <end position="71"/>
    </location>
</feature>
<dbReference type="PANTHER" id="PTHR30204">
    <property type="entry name" value="REDOX-CYCLING DRUG-SENSING TRANSCRIPTIONAL ACTIVATOR SOXR"/>
    <property type="match status" value="1"/>
</dbReference>
<dbReference type="OrthoDB" id="9773308at2"/>
<dbReference type="CDD" id="cd01107">
    <property type="entry name" value="HTH_BmrR"/>
    <property type="match status" value="1"/>
</dbReference>
<reference evidence="3 4" key="1">
    <citation type="journal article" date="2013" name="Mar. Genomics">
        <title>Expression of sulfatases in Rhodopirellula baltica and the diversity of sulfatases in the genus Rhodopirellula.</title>
        <authorList>
            <person name="Wegner C.E."/>
            <person name="Richter-Heitmann T."/>
            <person name="Klindworth A."/>
            <person name="Klockow C."/>
            <person name="Richter M."/>
            <person name="Achstetter T."/>
            <person name="Glockner F.O."/>
            <person name="Harder J."/>
        </authorList>
    </citation>
    <scope>NUCLEOTIDE SEQUENCE [LARGE SCALE GENOMIC DNA]</scope>
    <source>
        <strain evidence="3 4">SM41</strain>
    </source>
</reference>
<dbReference type="Gene3D" id="1.10.1660.10">
    <property type="match status" value="1"/>
</dbReference>
<dbReference type="AlphaFoldDB" id="M5U9K7"/>
<dbReference type="InterPro" id="IPR009061">
    <property type="entry name" value="DNA-bd_dom_put_sf"/>
</dbReference>
<keyword evidence="1" id="KW-0238">DNA-binding</keyword>